<evidence type="ECO:0000256" key="4">
    <source>
        <dbReference type="ARBA" id="ARBA00023163"/>
    </source>
</evidence>
<dbReference type="PANTHER" id="PTHR45844:SF3">
    <property type="entry name" value="BHLH DOMAIN-CONTAINING PROTEIN"/>
    <property type="match status" value="1"/>
</dbReference>
<proteinExistence type="predicted"/>
<dbReference type="Proteomes" id="UP001604277">
    <property type="component" value="Unassembled WGS sequence"/>
</dbReference>
<keyword evidence="5" id="KW-0539">Nucleus</keyword>
<organism evidence="7 8">
    <name type="scientific">Forsythia ovata</name>
    <dbReference type="NCBI Taxonomy" id="205694"/>
    <lineage>
        <taxon>Eukaryota</taxon>
        <taxon>Viridiplantae</taxon>
        <taxon>Streptophyta</taxon>
        <taxon>Embryophyta</taxon>
        <taxon>Tracheophyta</taxon>
        <taxon>Spermatophyta</taxon>
        <taxon>Magnoliopsida</taxon>
        <taxon>eudicotyledons</taxon>
        <taxon>Gunneridae</taxon>
        <taxon>Pentapetalae</taxon>
        <taxon>asterids</taxon>
        <taxon>lamiids</taxon>
        <taxon>Lamiales</taxon>
        <taxon>Oleaceae</taxon>
        <taxon>Forsythieae</taxon>
        <taxon>Forsythia</taxon>
    </lineage>
</organism>
<dbReference type="PROSITE" id="PS50888">
    <property type="entry name" value="BHLH"/>
    <property type="match status" value="1"/>
</dbReference>
<dbReference type="PANTHER" id="PTHR45844">
    <property type="entry name" value="TRANSCRIPTION FACTOR BHLH30"/>
    <property type="match status" value="1"/>
</dbReference>
<dbReference type="GO" id="GO:0006355">
    <property type="term" value="P:regulation of DNA-templated transcription"/>
    <property type="evidence" value="ECO:0007669"/>
    <property type="project" value="UniProtKB-ARBA"/>
</dbReference>
<protein>
    <submittedName>
        <fullName evidence="7">Transcription factor bHLH</fullName>
    </submittedName>
</protein>
<keyword evidence="2" id="KW-0805">Transcription regulation</keyword>
<accession>A0ABD1S7S2</accession>
<dbReference type="EMBL" id="JBFOLJ010000011">
    <property type="protein sequence ID" value="KAL2496803.1"/>
    <property type="molecule type" value="Genomic_DNA"/>
</dbReference>
<sequence length="255" mass="28222">MDFFNTINGYSENFFGFQGVITNGSSSNSSLVLDKERGELVRATVKPGQKEVNAEKALMALRNHSEAERRRRERINGHLATLRSLIPGTNKMDKAALLAEVINKVKELRGNVAEATKGTLVSTNVDEVKVEQQGDGHDGASFSIRASLYCDYRHEILSDLRVALESLPLKTMRAEIATLGSRMVNVFVVTGCNTVNVENTEDCQPLIDSVRQALKAVLDKFYASEEFTSRNIVSSKRRKVSFLSPSNSSSLGDFW</sequence>
<evidence type="ECO:0000313" key="8">
    <source>
        <dbReference type="Proteomes" id="UP001604277"/>
    </source>
</evidence>
<feature type="domain" description="BHLH" evidence="6">
    <location>
        <begin position="59"/>
        <end position="108"/>
    </location>
</feature>
<keyword evidence="3" id="KW-0238">DNA-binding</keyword>
<dbReference type="GO" id="GO:0003677">
    <property type="term" value="F:DNA binding"/>
    <property type="evidence" value="ECO:0007669"/>
    <property type="project" value="UniProtKB-KW"/>
</dbReference>
<dbReference type="InterPro" id="IPR045847">
    <property type="entry name" value="AIG1-like"/>
</dbReference>
<name>A0ABD1S7S2_9LAMI</name>
<evidence type="ECO:0000259" key="6">
    <source>
        <dbReference type="PROSITE" id="PS50888"/>
    </source>
</evidence>
<evidence type="ECO:0000256" key="1">
    <source>
        <dbReference type="ARBA" id="ARBA00004123"/>
    </source>
</evidence>
<evidence type="ECO:0000256" key="5">
    <source>
        <dbReference type="ARBA" id="ARBA00023242"/>
    </source>
</evidence>
<evidence type="ECO:0000313" key="7">
    <source>
        <dbReference type="EMBL" id="KAL2496803.1"/>
    </source>
</evidence>
<dbReference type="SMART" id="SM00353">
    <property type="entry name" value="HLH"/>
    <property type="match status" value="1"/>
</dbReference>
<reference evidence="8" key="1">
    <citation type="submission" date="2024-07" db="EMBL/GenBank/DDBJ databases">
        <title>Two chromosome-level genome assemblies of Korean endemic species Abeliophyllum distichum and Forsythia ovata (Oleaceae).</title>
        <authorList>
            <person name="Jang H."/>
        </authorList>
    </citation>
    <scope>NUCLEOTIDE SEQUENCE [LARGE SCALE GENOMIC DNA]</scope>
</reference>
<gene>
    <name evidence="7" type="ORF">Fot_40560</name>
</gene>
<comment type="subcellular location">
    <subcellularLocation>
        <location evidence="1">Nucleus</location>
    </subcellularLocation>
</comment>
<evidence type="ECO:0000256" key="3">
    <source>
        <dbReference type="ARBA" id="ARBA00023125"/>
    </source>
</evidence>
<dbReference type="Pfam" id="PF00010">
    <property type="entry name" value="HLH"/>
    <property type="match status" value="1"/>
</dbReference>
<dbReference type="SUPFAM" id="SSF47459">
    <property type="entry name" value="HLH, helix-loop-helix DNA-binding domain"/>
    <property type="match status" value="1"/>
</dbReference>
<dbReference type="InterPro" id="IPR036638">
    <property type="entry name" value="HLH_DNA-bd_sf"/>
</dbReference>
<dbReference type="GO" id="GO:0005634">
    <property type="term" value="C:nucleus"/>
    <property type="evidence" value="ECO:0007669"/>
    <property type="project" value="UniProtKB-SubCell"/>
</dbReference>
<evidence type="ECO:0000256" key="2">
    <source>
        <dbReference type="ARBA" id="ARBA00023015"/>
    </source>
</evidence>
<keyword evidence="4" id="KW-0804">Transcription</keyword>
<comment type="caution">
    <text evidence="7">The sequence shown here is derived from an EMBL/GenBank/DDBJ whole genome shotgun (WGS) entry which is preliminary data.</text>
</comment>
<dbReference type="InterPro" id="IPR011598">
    <property type="entry name" value="bHLH_dom"/>
</dbReference>
<dbReference type="AlphaFoldDB" id="A0ABD1S7S2"/>
<dbReference type="CDD" id="cd04873">
    <property type="entry name" value="ACT_UUR-ACR-like"/>
    <property type="match status" value="1"/>
</dbReference>
<dbReference type="Gene3D" id="4.10.280.10">
    <property type="entry name" value="Helix-loop-helix DNA-binding domain"/>
    <property type="match status" value="1"/>
</dbReference>
<keyword evidence="8" id="KW-1185">Reference proteome</keyword>